<reference evidence="12" key="1">
    <citation type="journal article" date="2020" name="mSystems">
        <title>Genome- and Community-Level Interaction Insights into Carbon Utilization and Element Cycling Functions of Hydrothermarchaeota in Hydrothermal Sediment.</title>
        <authorList>
            <person name="Zhou Z."/>
            <person name="Liu Y."/>
            <person name="Xu W."/>
            <person name="Pan J."/>
            <person name="Luo Z.H."/>
            <person name="Li M."/>
        </authorList>
    </citation>
    <scope>NUCLEOTIDE SEQUENCE</scope>
    <source>
        <strain evidence="12">SpSt-629</strain>
    </source>
</reference>
<feature type="transmembrane region" description="Helical" evidence="11">
    <location>
        <begin position="311"/>
        <end position="334"/>
    </location>
</feature>
<dbReference type="GO" id="GO:0009236">
    <property type="term" value="P:cobalamin biosynthetic process"/>
    <property type="evidence" value="ECO:0007669"/>
    <property type="project" value="UniProtKB-UniRule"/>
</dbReference>
<sequence length="339" mass="38835">MLSNGYDYTCYRCRSMDLDWILPRDIVEFSSILLGALILDFLYPYHSGIMYKIHPVHTSYRFVMILYKKLPKNRLMGVALWIATVFIHTALYMFVLYVFNSIHRVLWILFSIYLLKVSLSLKLLLDYVKAVYLHLKNRDIVHARKTVSNIVRRNVENLYEGHIASAAIESLFESLVDGFTSPLFFYLFLGSIGALIQRLANTMDSAVGYREPMFKDIGWFSAKVDTFLNFVPARLTALITLALCSIVGGSIRRSWYIYLRDRRSTESINAGNPMAATAGCLGVKLEKIESYTIGREFHLPTHIDILKAVKLSIYVSIVYVVVLHLLALSVHHLIYLANI</sequence>
<keyword evidence="7 11" id="KW-0169">Cobalamin biosynthesis</keyword>
<feature type="transmembrane region" description="Helical" evidence="11">
    <location>
        <begin position="26"/>
        <end position="43"/>
    </location>
</feature>
<dbReference type="AlphaFoldDB" id="A0A832AVF1"/>
<evidence type="ECO:0000313" key="12">
    <source>
        <dbReference type="EMBL" id="HFQ79253.1"/>
    </source>
</evidence>
<comment type="similarity">
    <text evidence="4 11">Belongs to the CobD/CbiB family.</text>
</comment>
<evidence type="ECO:0000256" key="7">
    <source>
        <dbReference type="ARBA" id="ARBA00022573"/>
    </source>
</evidence>
<keyword evidence="10 11" id="KW-0472">Membrane</keyword>
<comment type="function">
    <text evidence="1 11">Converts cobyric acid to cobinamide by the addition of aminopropanol on the F carboxylic group.</text>
</comment>
<dbReference type="UniPathway" id="UPA00148"/>
<accession>A0A832AVF1</accession>
<dbReference type="PANTHER" id="PTHR34308:SF1">
    <property type="entry name" value="COBALAMIN BIOSYNTHESIS PROTEIN CBIB"/>
    <property type="match status" value="1"/>
</dbReference>
<gene>
    <name evidence="11" type="primary">cobD</name>
    <name evidence="12" type="ORF">ENT99_06090</name>
</gene>
<comment type="subcellular location">
    <subcellularLocation>
        <location evidence="2 11">Cell membrane</location>
        <topology evidence="2 11">Multi-pass membrane protein</topology>
    </subcellularLocation>
</comment>
<evidence type="ECO:0000256" key="2">
    <source>
        <dbReference type="ARBA" id="ARBA00004651"/>
    </source>
</evidence>
<evidence type="ECO:0000256" key="6">
    <source>
        <dbReference type="ARBA" id="ARBA00022475"/>
    </source>
</evidence>
<feature type="transmembrane region" description="Helical" evidence="11">
    <location>
        <begin position="78"/>
        <end position="99"/>
    </location>
</feature>
<evidence type="ECO:0000256" key="4">
    <source>
        <dbReference type="ARBA" id="ARBA00006263"/>
    </source>
</evidence>
<proteinExistence type="inferred from homology"/>
<evidence type="ECO:0000256" key="3">
    <source>
        <dbReference type="ARBA" id="ARBA00004953"/>
    </source>
</evidence>
<comment type="caution">
    <text evidence="12">The sequence shown here is derived from an EMBL/GenBank/DDBJ whole genome shotgun (WGS) entry which is preliminary data.</text>
</comment>
<evidence type="ECO:0000256" key="10">
    <source>
        <dbReference type="ARBA" id="ARBA00023136"/>
    </source>
</evidence>
<dbReference type="GO" id="GO:0005886">
    <property type="term" value="C:plasma membrane"/>
    <property type="evidence" value="ECO:0007669"/>
    <property type="project" value="UniProtKB-SubCell"/>
</dbReference>
<name>A0A832AVF1_9CREN</name>
<dbReference type="PANTHER" id="PTHR34308">
    <property type="entry name" value="COBALAMIN BIOSYNTHESIS PROTEIN CBIB"/>
    <property type="match status" value="1"/>
</dbReference>
<evidence type="ECO:0000256" key="1">
    <source>
        <dbReference type="ARBA" id="ARBA00003384"/>
    </source>
</evidence>
<dbReference type="GO" id="GO:0048472">
    <property type="term" value="F:threonine-phosphate decarboxylase activity"/>
    <property type="evidence" value="ECO:0007669"/>
    <property type="project" value="InterPro"/>
</dbReference>
<dbReference type="NCBIfam" id="NF002281">
    <property type="entry name" value="PRK01209.2-5"/>
    <property type="match status" value="1"/>
</dbReference>
<dbReference type="EMBL" id="DTAU01000120">
    <property type="protein sequence ID" value="HFQ79253.1"/>
    <property type="molecule type" value="Genomic_DNA"/>
</dbReference>
<protein>
    <recommendedName>
        <fullName evidence="5 11">Probable cobalamin biosynthesis protein CobD</fullName>
    </recommendedName>
</protein>
<feature type="transmembrane region" description="Helical" evidence="11">
    <location>
        <begin position="105"/>
        <end position="125"/>
    </location>
</feature>
<evidence type="ECO:0000256" key="8">
    <source>
        <dbReference type="ARBA" id="ARBA00022692"/>
    </source>
</evidence>
<feature type="transmembrane region" description="Helical" evidence="11">
    <location>
        <begin position="235"/>
        <end position="255"/>
    </location>
</feature>
<evidence type="ECO:0000256" key="5">
    <source>
        <dbReference type="ARBA" id="ARBA00016185"/>
    </source>
</evidence>
<keyword evidence="6 11" id="KW-1003">Cell membrane</keyword>
<dbReference type="InterPro" id="IPR004485">
    <property type="entry name" value="Cobalamin_biosynth_CobD/CbiB"/>
</dbReference>
<dbReference type="HAMAP" id="MF_00024">
    <property type="entry name" value="CobD_CbiB"/>
    <property type="match status" value="1"/>
</dbReference>
<organism evidence="12">
    <name type="scientific">Ignisphaera aggregans</name>
    <dbReference type="NCBI Taxonomy" id="334771"/>
    <lineage>
        <taxon>Archaea</taxon>
        <taxon>Thermoproteota</taxon>
        <taxon>Thermoprotei</taxon>
        <taxon>Desulfurococcales</taxon>
        <taxon>Desulfurococcaceae</taxon>
        <taxon>Ignisphaera</taxon>
    </lineage>
</organism>
<comment type="pathway">
    <text evidence="3 11">Cofactor biosynthesis; adenosylcobalamin biosynthesis.</text>
</comment>
<dbReference type="NCBIfam" id="TIGR00380">
    <property type="entry name" value="cobal_cbiB"/>
    <property type="match status" value="1"/>
</dbReference>
<dbReference type="Pfam" id="PF03186">
    <property type="entry name" value="CobD_Cbib"/>
    <property type="match status" value="1"/>
</dbReference>
<evidence type="ECO:0000256" key="11">
    <source>
        <dbReference type="HAMAP-Rule" id="MF_00024"/>
    </source>
</evidence>
<keyword evidence="9 11" id="KW-1133">Transmembrane helix</keyword>
<dbReference type="GO" id="GO:0015420">
    <property type="term" value="F:ABC-type vitamin B12 transporter activity"/>
    <property type="evidence" value="ECO:0007669"/>
    <property type="project" value="UniProtKB-UniRule"/>
</dbReference>
<evidence type="ECO:0000256" key="9">
    <source>
        <dbReference type="ARBA" id="ARBA00022989"/>
    </source>
</evidence>
<keyword evidence="8 11" id="KW-0812">Transmembrane</keyword>